<name>A0A0U0ZNC2_9MYCO</name>
<dbReference type="EMBL" id="CSWP01000003">
    <property type="protein sequence ID" value="CPV48889.1"/>
    <property type="molecule type" value="Genomic_DNA"/>
</dbReference>
<dbReference type="PANTHER" id="PTHR35174">
    <property type="entry name" value="BLL7171 PROTEIN-RELATED"/>
    <property type="match status" value="1"/>
</dbReference>
<dbReference type="RefSeq" id="WP_016343562.1">
    <property type="nucleotide sequence ID" value="NZ_AP022621.1"/>
</dbReference>
<dbReference type="PANTHER" id="PTHR35174:SF3">
    <property type="entry name" value="BLL7171 PROTEIN"/>
    <property type="match status" value="1"/>
</dbReference>
<dbReference type="Proteomes" id="UP000045782">
    <property type="component" value="Unassembled WGS sequence"/>
</dbReference>
<evidence type="ECO:0000256" key="1">
    <source>
        <dbReference type="ARBA" id="ARBA00007689"/>
    </source>
</evidence>
<dbReference type="InterPro" id="IPR011008">
    <property type="entry name" value="Dimeric_a/b-barrel"/>
</dbReference>
<dbReference type="Pfam" id="PF03795">
    <property type="entry name" value="YCII"/>
    <property type="match status" value="1"/>
</dbReference>
<evidence type="ECO:0000313" key="4">
    <source>
        <dbReference type="Proteomes" id="UP000045782"/>
    </source>
</evidence>
<protein>
    <recommendedName>
        <fullName evidence="2">YCII-related domain-containing protein</fullName>
    </recommendedName>
</protein>
<organism evidence="3 4">
    <name type="scientific">Mycobacteroides abscessus</name>
    <dbReference type="NCBI Taxonomy" id="36809"/>
    <lineage>
        <taxon>Bacteria</taxon>
        <taxon>Bacillati</taxon>
        <taxon>Actinomycetota</taxon>
        <taxon>Actinomycetes</taxon>
        <taxon>Mycobacteriales</taxon>
        <taxon>Mycobacteriaceae</taxon>
        <taxon>Mycobacteroides</taxon>
    </lineage>
</organism>
<feature type="domain" description="YCII-related" evidence="2">
    <location>
        <begin position="3"/>
        <end position="99"/>
    </location>
</feature>
<sequence length="120" mass="12737">MSRYMLSIVYAPGAVQPDEAALETIGADVQAVTRRMQEAGVWLFAAGLQPADTATMVTANAAGHTTTDGPYTETKEQLGGFSIIDVPTLADAQHWAAEVSRAVWCPIEVRGLDRGCGEVD</sequence>
<evidence type="ECO:0000259" key="2">
    <source>
        <dbReference type="Pfam" id="PF03795"/>
    </source>
</evidence>
<reference evidence="3 4" key="1">
    <citation type="submission" date="2015-03" db="EMBL/GenBank/DDBJ databases">
        <authorList>
            <person name="Murphy D."/>
        </authorList>
    </citation>
    <scope>NUCLEOTIDE SEQUENCE [LARGE SCALE GENOMIC DNA]</scope>
    <source>
        <strain evidence="3 4">PAP088</strain>
    </source>
</reference>
<dbReference type="InterPro" id="IPR005545">
    <property type="entry name" value="YCII"/>
</dbReference>
<comment type="similarity">
    <text evidence="1">Belongs to the YciI family.</text>
</comment>
<proteinExistence type="inferred from homology"/>
<evidence type="ECO:0000313" key="3">
    <source>
        <dbReference type="EMBL" id="CPV48889.1"/>
    </source>
</evidence>
<dbReference type="SUPFAM" id="SSF54909">
    <property type="entry name" value="Dimeric alpha+beta barrel"/>
    <property type="match status" value="1"/>
</dbReference>
<accession>A0A0U0ZNC2</accession>
<gene>
    <name evidence="3" type="ORF">ERS075579_02051</name>
</gene>
<dbReference type="AlphaFoldDB" id="A0A0U0ZNC2"/>
<dbReference type="Gene3D" id="3.30.70.1060">
    <property type="entry name" value="Dimeric alpha+beta barrel"/>
    <property type="match status" value="1"/>
</dbReference>